<sequence length="312" mass="32931">MADLRTTIGGLTLKNPIMPASGTFSEELTEVFDLDCLGALVTKTITRGKRSGNPVPRVCEVNGAMLNSIGIPSKGVSWFLQNTLPLYRDYEAPLVISISANTADEFARFAEEVSVPGVAAIEVNISCPNIEDDGKAFAMRPGATGDVIRRMRSATHLPLWAKLSPNTGEVVEVAQAAEEAGADALITANTMLAMAIDSRTGRARLGNIMGGLSGPALKPITLRMTYQCARAVSIPVIGCGGISTVDDVIEYLVAGARAIQVGTATFISPSTMPRLIRELDEVLDARGLRSVDALIGTVDVTDEAVVVAECVR</sequence>
<dbReference type="InterPro" id="IPR049622">
    <property type="entry name" value="Dihydroorotate_DH_I"/>
</dbReference>
<keyword evidence="12" id="KW-1185">Reference proteome</keyword>
<dbReference type="PROSITE" id="PS00911">
    <property type="entry name" value="DHODEHASE_1"/>
    <property type="match status" value="1"/>
</dbReference>
<keyword evidence="4 9" id="KW-0963">Cytoplasm</keyword>
<dbReference type="InterPro" id="IPR013785">
    <property type="entry name" value="Aldolase_TIM"/>
</dbReference>
<dbReference type="InterPro" id="IPR033888">
    <property type="entry name" value="DHOD_1B"/>
</dbReference>
<accession>A0A7C9R799</accession>
<feature type="binding site" evidence="9">
    <location>
        <begin position="240"/>
        <end position="241"/>
    </location>
    <ligand>
        <name>FMN</name>
        <dbReference type="ChEBI" id="CHEBI:58210"/>
    </ligand>
</feature>
<feature type="binding site" evidence="9">
    <location>
        <begin position="262"/>
        <end position="263"/>
    </location>
    <ligand>
        <name>FMN</name>
        <dbReference type="ChEBI" id="CHEBI:58210"/>
    </ligand>
</feature>
<keyword evidence="8 9" id="KW-0560">Oxidoreductase</keyword>
<dbReference type="Pfam" id="PF01180">
    <property type="entry name" value="DHO_dh"/>
    <property type="match status" value="1"/>
</dbReference>
<evidence type="ECO:0000256" key="9">
    <source>
        <dbReference type="HAMAP-Rule" id="MF_00224"/>
    </source>
</evidence>
<feature type="binding site" evidence="9">
    <location>
        <position position="162"/>
    </location>
    <ligand>
        <name>FMN</name>
        <dbReference type="ChEBI" id="CHEBI:58210"/>
    </ligand>
</feature>
<dbReference type="NCBIfam" id="NF005574">
    <property type="entry name" value="PRK07259.1"/>
    <property type="match status" value="1"/>
</dbReference>
<comment type="caution">
    <text evidence="11">The sequence shown here is derived from an EMBL/GenBank/DDBJ whole genome shotgun (WGS) entry which is preliminary data.</text>
</comment>
<feature type="binding site" evidence="9">
    <location>
        <begin position="43"/>
        <end position="44"/>
    </location>
    <ligand>
        <name>FMN</name>
        <dbReference type="ChEBI" id="CHEBI:58210"/>
    </ligand>
</feature>
<feature type="active site" description="Nucleophile" evidence="9">
    <location>
        <position position="127"/>
    </location>
</feature>
<dbReference type="RefSeq" id="WP_165117121.1">
    <property type="nucleotide sequence ID" value="NZ_JAAKZG010000004.1"/>
</dbReference>
<dbReference type="PANTHER" id="PTHR48109:SF1">
    <property type="entry name" value="DIHYDROOROTATE DEHYDROGENASE (FUMARATE)"/>
    <property type="match status" value="1"/>
</dbReference>
<protein>
    <recommendedName>
        <fullName evidence="9">Dihydroorotate dehydrogenase</fullName>
        <shortName evidence="9">DHOD</shortName>
        <shortName evidence="9">DHODase</shortName>
        <shortName evidence="9">DHOdehase</shortName>
        <ecNumber evidence="9">1.3.-.-</ecNumber>
    </recommendedName>
</protein>
<evidence type="ECO:0000259" key="10">
    <source>
        <dbReference type="Pfam" id="PF01180"/>
    </source>
</evidence>
<dbReference type="NCBIfam" id="TIGR01037">
    <property type="entry name" value="pyrD_sub1_fam"/>
    <property type="match status" value="1"/>
</dbReference>
<dbReference type="InterPro" id="IPR005720">
    <property type="entry name" value="Dihydroorotate_DH_cat"/>
</dbReference>
<evidence type="ECO:0000256" key="1">
    <source>
        <dbReference type="ARBA" id="ARBA00004496"/>
    </source>
</evidence>
<keyword evidence="7 9" id="KW-0665">Pyrimidine biosynthesis</keyword>
<evidence type="ECO:0000256" key="6">
    <source>
        <dbReference type="ARBA" id="ARBA00022643"/>
    </source>
</evidence>
<dbReference type="Gene3D" id="3.20.20.70">
    <property type="entry name" value="Aldolase class I"/>
    <property type="match status" value="1"/>
</dbReference>
<dbReference type="UniPathway" id="UPA00070"/>
<feature type="binding site" evidence="9">
    <location>
        <position position="21"/>
    </location>
    <ligand>
        <name>FMN</name>
        <dbReference type="ChEBI" id="CHEBI:58210"/>
    </ligand>
</feature>
<dbReference type="GO" id="GO:0044205">
    <property type="term" value="P:'de novo' UMP biosynthetic process"/>
    <property type="evidence" value="ECO:0007669"/>
    <property type="project" value="UniProtKB-UniRule"/>
</dbReference>
<dbReference type="EMBL" id="JAAKZG010000004">
    <property type="protein sequence ID" value="NGN41556.1"/>
    <property type="molecule type" value="Genomic_DNA"/>
</dbReference>
<evidence type="ECO:0000256" key="8">
    <source>
        <dbReference type="ARBA" id="ARBA00023002"/>
    </source>
</evidence>
<dbReference type="HAMAP" id="MF_00224">
    <property type="entry name" value="DHO_dh_type1"/>
    <property type="match status" value="1"/>
</dbReference>
<dbReference type="InterPro" id="IPR050074">
    <property type="entry name" value="DHO_dehydrogenase"/>
</dbReference>
<dbReference type="AlphaFoldDB" id="A0A7C9R799"/>
<dbReference type="PANTHER" id="PTHR48109">
    <property type="entry name" value="DIHYDROOROTATE DEHYDROGENASE (QUINONE), MITOCHONDRIAL-RELATED"/>
    <property type="match status" value="1"/>
</dbReference>
<proteinExistence type="inferred from homology"/>
<comment type="cofactor">
    <cofactor evidence="9">
        <name>FMN</name>
        <dbReference type="ChEBI" id="CHEBI:58210"/>
    </cofactor>
    <text evidence="9">Binds 1 FMN per subunit.</text>
</comment>
<gene>
    <name evidence="9" type="primary">pyrD</name>
    <name evidence="11" type="ORF">G6N74_10795</name>
</gene>
<dbReference type="InterPro" id="IPR012135">
    <property type="entry name" value="Dihydroorotate_DH_1_2"/>
</dbReference>
<reference evidence="11 12" key="1">
    <citation type="submission" date="2020-02" db="EMBL/GenBank/DDBJ databases">
        <title>Genome sequence of the type strain CGMCC 1.15528 of Mesorhizobium zhangyense.</title>
        <authorList>
            <person name="Gao J."/>
            <person name="Sun J."/>
        </authorList>
    </citation>
    <scope>NUCLEOTIDE SEQUENCE [LARGE SCALE GENOMIC DNA]</scope>
    <source>
        <strain evidence="11 12">CGMCC 1.15528</strain>
    </source>
</reference>
<dbReference type="EC" id="1.3.-.-" evidence="9"/>
<feature type="binding site" evidence="9">
    <location>
        <position position="43"/>
    </location>
    <ligand>
        <name>substrate</name>
    </ligand>
</feature>
<feature type="binding site" evidence="9">
    <location>
        <position position="214"/>
    </location>
    <ligand>
        <name>FMN</name>
        <dbReference type="ChEBI" id="CHEBI:58210"/>
    </ligand>
</feature>
<comment type="similarity">
    <text evidence="3 9">Belongs to the dihydroorotate dehydrogenase family. Type 1 subfamily.</text>
</comment>
<dbReference type="PIRSF" id="PIRSF000164">
    <property type="entry name" value="DHO_oxidase"/>
    <property type="match status" value="1"/>
</dbReference>
<feature type="binding site" evidence="9">
    <location>
        <begin position="189"/>
        <end position="190"/>
    </location>
    <ligand>
        <name>substrate</name>
    </ligand>
</feature>
<dbReference type="GO" id="GO:0005737">
    <property type="term" value="C:cytoplasm"/>
    <property type="evidence" value="ECO:0007669"/>
    <property type="project" value="UniProtKB-SubCell"/>
</dbReference>
<dbReference type="InterPro" id="IPR024920">
    <property type="entry name" value="Dihydroorotate_DH_1"/>
</dbReference>
<comment type="pathway">
    <text evidence="2 9">Pyrimidine metabolism; UMP biosynthesis via de novo pathway.</text>
</comment>
<dbReference type="PROSITE" id="PS00912">
    <property type="entry name" value="DHODEHASE_2"/>
    <property type="match status" value="1"/>
</dbReference>
<feature type="domain" description="Dihydroorotate dehydrogenase catalytic" evidence="10">
    <location>
        <begin position="4"/>
        <end position="283"/>
    </location>
</feature>
<dbReference type="Proteomes" id="UP000481252">
    <property type="component" value="Unassembled WGS sequence"/>
</dbReference>
<dbReference type="GO" id="GO:0004152">
    <property type="term" value="F:dihydroorotate dehydrogenase activity"/>
    <property type="evidence" value="ECO:0007669"/>
    <property type="project" value="UniProtKB-UniRule"/>
</dbReference>
<feature type="binding site" evidence="9">
    <location>
        <position position="124"/>
    </location>
    <ligand>
        <name>FMN</name>
        <dbReference type="ChEBI" id="CHEBI:58210"/>
    </ligand>
</feature>
<feature type="binding site" evidence="9">
    <location>
        <begin position="67"/>
        <end position="71"/>
    </location>
    <ligand>
        <name>substrate</name>
    </ligand>
</feature>
<comment type="function">
    <text evidence="9">Catalyzes the conversion of dihydroorotate to orotate.</text>
</comment>
<comment type="subcellular location">
    <subcellularLocation>
        <location evidence="1 9">Cytoplasm</location>
    </subcellularLocation>
</comment>
<evidence type="ECO:0000256" key="3">
    <source>
        <dbReference type="ARBA" id="ARBA00008008"/>
    </source>
</evidence>
<name>A0A7C9R799_9HYPH</name>
<feature type="binding site" evidence="9">
    <location>
        <position position="124"/>
    </location>
    <ligand>
        <name>substrate</name>
    </ligand>
</feature>
<organism evidence="11 12">
    <name type="scientific">Mesorhizobium zhangyense</name>
    <dbReference type="NCBI Taxonomy" id="1776730"/>
    <lineage>
        <taxon>Bacteria</taxon>
        <taxon>Pseudomonadati</taxon>
        <taxon>Pseudomonadota</taxon>
        <taxon>Alphaproteobacteria</taxon>
        <taxon>Hyphomicrobiales</taxon>
        <taxon>Phyllobacteriaceae</taxon>
        <taxon>Mesorhizobium</taxon>
    </lineage>
</organism>
<evidence type="ECO:0000256" key="7">
    <source>
        <dbReference type="ARBA" id="ARBA00022975"/>
    </source>
</evidence>
<dbReference type="InterPro" id="IPR001295">
    <property type="entry name" value="Dihydroorotate_DH_CS"/>
</dbReference>
<evidence type="ECO:0000313" key="11">
    <source>
        <dbReference type="EMBL" id="NGN41556.1"/>
    </source>
</evidence>
<dbReference type="GO" id="GO:0006207">
    <property type="term" value="P:'de novo' pyrimidine nucleobase biosynthetic process"/>
    <property type="evidence" value="ECO:0007669"/>
    <property type="project" value="InterPro"/>
</dbReference>
<keyword evidence="6 9" id="KW-0288">FMN</keyword>
<dbReference type="SUPFAM" id="SSF51395">
    <property type="entry name" value="FMN-linked oxidoreductases"/>
    <property type="match status" value="1"/>
</dbReference>
<comment type="caution">
    <text evidence="9">Lacks conserved residue(s) required for the propagation of feature annotation.</text>
</comment>
<comment type="catalytic activity">
    <reaction evidence="9">
        <text>(S)-dihydroorotate + A = orotate + AH2</text>
        <dbReference type="Rhea" id="RHEA:18073"/>
        <dbReference type="ChEBI" id="CHEBI:13193"/>
        <dbReference type="ChEBI" id="CHEBI:17499"/>
        <dbReference type="ChEBI" id="CHEBI:30839"/>
        <dbReference type="ChEBI" id="CHEBI:30864"/>
    </reaction>
</comment>
<evidence type="ECO:0000256" key="2">
    <source>
        <dbReference type="ARBA" id="ARBA00004725"/>
    </source>
</evidence>
<evidence type="ECO:0000256" key="5">
    <source>
        <dbReference type="ARBA" id="ARBA00022630"/>
    </source>
</evidence>
<keyword evidence="5 9" id="KW-0285">Flavoprotein</keyword>
<evidence type="ECO:0000313" key="12">
    <source>
        <dbReference type="Proteomes" id="UP000481252"/>
    </source>
</evidence>
<dbReference type="CDD" id="cd04740">
    <property type="entry name" value="DHOD_1B_like"/>
    <property type="match status" value="1"/>
</dbReference>
<evidence type="ECO:0000256" key="4">
    <source>
        <dbReference type="ARBA" id="ARBA00022490"/>
    </source>
</evidence>